<organism evidence="2 3">
    <name type="scientific">Caballeronia choica</name>
    <dbReference type="NCBI Taxonomy" id="326476"/>
    <lineage>
        <taxon>Bacteria</taxon>
        <taxon>Pseudomonadati</taxon>
        <taxon>Pseudomonadota</taxon>
        <taxon>Betaproteobacteria</taxon>
        <taxon>Burkholderiales</taxon>
        <taxon>Burkholderiaceae</taxon>
        <taxon>Caballeronia</taxon>
    </lineage>
</organism>
<evidence type="ECO:0000313" key="2">
    <source>
        <dbReference type="EMBL" id="SAL88730.1"/>
    </source>
</evidence>
<accession>A0A158L700</accession>
<name>A0A158L700_9BURK</name>
<sequence>MLRVIRVQVREEAAIGRHDFDLVAGLQRIEREVREAPATHPLDADAQLAVAVVVRHAHADRIRAARLFAVDVRLQRHELALREAERVAQLFGDVERNGDGIGGLGPNLADTQGMELRSRHDSGSSQ</sequence>
<feature type="region of interest" description="Disordered" evidence="1">
    <location>
        <begin position="97"/>
        <end position="126"/>
    </location>
</feature>
<gene>
    <name evidence="2" type="ORF">AWB68_08875</name>
</gene>
<dbReference type="EMBL" id="FCON02000488">
    <property type="protein sequence ID" value="SAL88730.1"/>
    <property type="molecule type" value="Genomic_DNA"/>
</dbReference>
<protein>
    <submittedName>
        <fullName evidence="2">Uncharacterized protein</fullName>
    </submittedName>
</protein>
<proteinExistence type="predicted"/>
<comment type="caution">
    <text evidence="2">The sequence shown here is derived from an EMBL/GenBank/DDBJ whole genome shotgun (WGS) entry which is preliminary data.</text>
</comment>
<evidence type="ECO:0000256" key="1">
    <source>
        <dbReference type="SAM" id="MobiDB-lite"/>
    </source>
</evidence>
<evidence type="ECO:0000313" key="3">
    <source>
        <dbReference type="Proteomes" id="UP000054770"/>
    </source>
</evidence>
<dbReference type="AlphaFoldDB" id="A0A158L700"/>
<dbReference type="Proteomes" id="UP000054770">
    <property type="component" value="Unassembled WGS sequence"/>
</dbReference>
<reference evidence="2" key="1">
    <citation type="submission" date="2016-01" db="EMBL/GenBank/DDBJ databases">
        <authorList>
            <person name="Peeters C."/>
        </authorList>
    </citation>
    <scope>NUCLEOTIDE SEQUENCE [LARGE SCALE GENOMIC DNA]</scope>
    <source>
        <strain evidence="2">LMG 22940</strain>
    </source>
</reference>
<keyword evidence="3" id="KW-1185">Reference proteome</keyword>
<feature type="compositionally biased region" description="Basic and acidic residues" evidence="1">
    <location>
        <begin position="116"/>
        <end position="126"/>
    </location>
</feature>